<dbReference type="PROSITE" id="PS01317">
    <property type="entry name" value="SSRP"/>
    <property type="match status" value="1"/>
</dbReference>
<evidence type="ECO:0000313" key="4">
    <source>
        <dbReference type="EMBL" id="GAF26061.1"/>
    </source>
</evidence>
<keyword evidence="2 3" id="KW-0694">RNA-binding</keyword>
<comment type="similarity">
    <text evidence="3">Belongs to the SmpB family.</text>
</comment>
<dbReference type="GO" id="GO:0005829">
    <property type="term" value="C:cytosol"/>
    <property type="evidence" value="ECO:0007669"/>
    <property type="project" value="TreeGrafter"/>
</dbReference>
<evidence type="ECO:0000256" key="2">
    <source>
        <dbReference type="ARBA" id="ARBA00022884"/>
    </source>
</evidence>
<dbReference type="NCBIfam" id="TIGR00086">
    <property type="entry name" value="smpB"/>
    <property type="match status" value="1"/>
</dbReference>
<evidence type="ECO:0000256" key="3">
    <source>
        <dbReference type="HAMAP-Rule" id="MF_00023"/>
    </source>
</evidence>
<evidence type="ECO:0000256" key="1">
    <source>
        <dbReference type="ARBA" id="ARBA00022490"/>
    </source>
</evidence>
<comment type="subcellular location">
    <subcellularLocation>
        <location evidence="3">Cytoplasm</location>
    </subcellularLocation>
    <text evidence="3">The tmRNA-SmpB complex associates with stalled 70S ribosomes.</text>
</comment>
<proteinExistence type="inferred from homology"/>
<dbReference type="NCBIfam" id="NF003843">
    <property type="entry name" value="PRK05422.1"/>
    <property type="match status" value="1"/>
</dbReference>
<keyword evidence="1 3" id="KW-0963">Cytoplasm</keyword>
<gene>
    <name evidence="3" type="primary">smpB</name>
    <name evidence="4" type="ORF">MTY_1398</name>
</gene>
<organism evidence="4">
    <name type="scientific">Moorella thermoacetica Y72</name>
    <dbReference type="NCBI Taxonomy" id="1325331"/>
    <lineage>
        <taxon>Bacteria</taxon>
        <taxon>Bacillati</taxon>
        <taxon>Bacillota</taxon>
        <taxon>Clostridia</taxon>
        <taxon>Neomoorellales</taxon>
        <taxon>Neomoorellaceae</taxon>
        <taxon>Neomoorella</taxon>
    </lineage>
</organism>
<dbReference type="GO" id="GO:0003723">
    <property type="term" value="F:RNA binding"/>
    <property type="evidence" value="ECO:0007669"/>
    <property type="project" value="UniProtKB-UniRule"/>
</dbReference>
<dbReference type="PANTHER" id="PTHR30308">
    <property type="entry name" value="TMRNA-BINDING COMPONENT OF TRANS-TRANSLATION TAGGING COMPLEX"/>
    <property type="match status" value="1"/>
</dbReference>
<dbReference type="Pfam" id="PF01668">
    <property type="entry name" value="SmpB"/>
    <property type="match status" value="1"/>
</dbReference>
<comment type="function">
    <text evidence="3">Required for rescue of stalled ribosomes mediated by trans-translation. Binds to transfer-messenger RNA (tmRNA), required for stable association of tmRNA with ribosomes. tmRNA and SmpB together mimic tRNA shape, replacing the anticodon stem-loop with SmpB. tmRNA is encoded by the ssrA gene; the 2 termini fold to resemble tRNA(Ala) and it encodes a 'tag peptide', a short internal open reading frame. During trans-translation Ala-aminoacylated tmRNA acts like a tRNA, entering the A-site of stalled ribosomes, displacing the stalled mRNA. The ribosome then switches to translate the ORF on the tmRNA; the nascent peptide is terminated with the 'tag peptide' encoded by the tmRNA and targeted for degradation. The ribosome is freed to recommence translation, which seems to be the essential function of trans-translation.</text>
</comment>
<dbReference type="SUPFAM" id="SSF74982">
    <property type="entry name" value="Small protein B (SmpB)"/>
    <property type="match status" value="1"/>
</dbReference>
<name>A0A0S6UCZ8_NEOTH</name>
<dbReference type="GO" id="GO:0070929">
    <property type="term" value="P:trans-translation"/>
    <property type="evidence" value="ECO:0007669"/>
    <property type="project" value="UniProtKB-UniRule"/>
</dbReference>
<dbReference type="PANTHER" id="PTHR30308:SF2">
    <property type="entry name" value="SSRA-BINDING PROTEIN"/>
    <property type="match status" value="1"/>
</dbReference>
<dbReference type="InterPro" id="IPR020081">
    <property type="entry name" value="SsrA-bd_prot_CS"/>
</dbReference>
<sequence length="158" mass="18753">MTYMGRQVKVVTDNRRARHDYFIEETYEAGIALTGTEVKSLRNGRANIKDSYARVENGELILHDMHISPYEQGNRFNHEPRRPRRLLMHRYEIQRLYGKVREKGLTLIPLKVYFNERGRAKVELALVKGKRLYDKREDIAARDAQREIARALRERQKV</sequence>
<dbReference type="Proteomes" id="UP000063718">
    <property type="component" value="Unassembled WGS sequence"/>
</dbReference>
<dbReference type="InterPro" id="IPR000037">
    <property type="entry name" value="SsrA-bd_prot"/>
</dbReference>
<dbReference type="Gene3D" id="2.40.280.10">
    <property type="match status" value="1"/>
</dbReference>
<protein>
    <recommendedName>
        <fullName evidence="3">SsrA-binding protein</fullName>
    </recommendedName>
    <alternativeName>
        <fullName evidence="3">Small protein B</fullName>
    </alternativeName>
</protein>
<dbReference type="EMBL" id="DF238840">
    <property type="protein sequence ID" value="GAF26061.1"/>
    <property type="molecule type" value="Genomic_DNA"/>
</dbReference>
<dbReference type="AlphaFoldDB" id="A0A0S6UCZ8"/>
<accession>A0A0S6UCZ8</accession>
<dbReference type="InterPro" id="IPR023620">
    <property type="entry name" value="SmpB"/>
</dbReference>
<dbReference type="GO" id="GO:0070930">
    <property type="term" value="P:trans-translation-dependent protein tagging"/>
    <property type="evidence" value="ECO:0007669"/>
    <property type="project" value="TreeGrafter"/>
</dbReference>
<dbReference type="HAMAP" id="MF_00023">
    <property type="entry name" value="SmpB"/>
    <property type="match status" value="1"/>
</dbReference>
<reference evidence="4" key="1">
    <citation type="journal article" date="2014" name="Gene">
        <title>Genome-guided analysis of transformation efficiency and carbon dioxide assimilation by Moorella thermoacetica Y72.</title>
        <authorList>
            <person name="Tsukahara K."/>
            <person name="Kita A."/>
            <person name="Nakashimada Y."/>
            <person name="Hoshino T."/>
            <person name="Murakami K."/>
        </authorList>
    </citation>
    <scope>NUCLEOTIDE SEQUENCE [LARGE SCALE GENOMIC DNA]</scope>
    <source>
        <strain evidence="4">Y72</strain>
    </source>
</reference>
<dbReference type="CDD" id="cd09294">
    <property type="entry name" value="SmpB"/>
    <property type="match status" value="1"/>
</dbReference>